<keyword evidence="1" id="KW-0813">Transport</keyword>
<keyword evidence="1" id="KW-0762">Sugar transport</keyword>
<proteinExistence type="predicted"/>
<gene>
    <name evidence="1" type="ORF">E5336_09375</name>
</gene>
<name>A0AC61R5Y5_9FIRM</name>
<protein>
    <submittedName>
        <fullName evidence="1">PTS sugar transporter subunit IIA</fullName>
    </submittedName>
</protein>
<accession>A0AC61R5Y5</accession>
<sequence>MIGIIVTGHGRFAQGLKSAIEVIAGEQRKFIAVNFEKEVKELEQDLTKALNELQDCEGVLVFTDLQGGSPFKTIVELSMNRSDIEILAGVNMPMLAEVVLARNFGMDLDTLAATAIQTGKEMMTRFDFSVLFEEEEEIIEEDGI</sequence>
<dbReference type="Proteomes" id="UP000308836">
    <property type="component" value="Unassembled WGS sequence"/>
</dbReference>
<evidence type="ECO:0000313" key="1">
    <source>
        <dbReference type="EMBL" id="TGY65233.1"/>
    </source>
</evidence>
<evidence type="ECO:0000313" key="2">
    <source>
        <dbReference type="Proteomes" id="UP000308836"/>
    </source>
</evidence>
<keyword evidence="2" id="KW-1185">Reference proteome</keyword>
<organism evidence="1 2">
    <name type="scientific">Dubosiella muris</name>
    <dbReference type="NCBI Taxonomy" id="3038133"/>
    <lineage>
        <taxon>Bacteria</taxon>
        <taxon>Bacillati</taxon>
        <taxon>Bacillota</taxon>
        <taxon>Erysipelotrichia</taxon>
        <taxon>Erysipelotrichales</taxon>
        <taxon>Erysipelotrichaceae</taxon>
        <taxon>Dubosiella</taxon>
    </lineage>
</organism>
<reference evidence="1" key="1">
    <citation type="submission" date="2019-04" db="EMBL/GenBank/DDBJ databases">
        <title>Microbes associate with the intestines of laboratory mice.</title>
        <authorList>
            <person name="Navarre W."/>
            <person name="Wong E."/>
            <person name="Huang K."/>
            <person name="Tropini C."/>
            <person name="Ng K."/>
            <person name="Yu B."/>
        </authorList>
    </citation>
    <scope>NUCLEOTIDE SEQUENCE</scope>
    <source>
        <strain evidence="1">NM09_H32</strain>
    </source>
</reference>
<comment type="caution">
    <text evidence="1">The sequence shown here is derived from an EMBL/GenBank/DDBJ whole genome shotgun (WGS) entry which is preliminary data.</text>
</comment>
<dbReference type="EMBL" id="SRYG01000020">
    <property type="protein sequence ID" value="TGY65233.1"/>
    <property type="molecule type" value="Genomic_DNA"/>
</dbReference>